<evidence type="ECO:0000256" key="4">
    <source>
        <dbReference type="SAM" id="Phobius"/>
    </source>
</evidence>
<dbReference type="InterPro" id="IPR041033">
    <property type="entry name" value="SpaA_PFL_dom_1"/>
</dbReference>
<organism evidence="7 8">
    <name type="scientific">Clostridium facile</name>
    <dbReference type="NCBI Taxonomy" id="2763035"/>
    <lineage>
        <taxon>Bacteria</taxon>
        <taxon>Bacillati</taxon>
        <taxon>Bacillota</taxon>
        <taxon>Clostridia</taxon>
        <taxon>Eubacteriales</taxon>
        <taxon>Clostridiaceae</taxon>
        <taxon>Clostridium</taxon>
    </lineage>
</organism>
<feature type="domain" description="SpaA-like prealbumin fold" evidence="6">
    <location>
        <begin position="621"/>
        <end position="712"/>
    </location>
</feature>
<reference evidence="7 8" key="1">
    <citation type="submission" date="2020-08" db="EMBL/GenBank/DDBJ databases">
        <title>Genome public.</title>
        <authorList>
            <person name="Liu C."/>
            <person name="Sun Q."/>
        </authorList>
    </citation>
    <scope>NUCLEOTIDE SEQUENCE [LARGE SCALE GENOMIC DNA]</scope>
    <source>
        <strain evidence="7 8">NSJ-27</strain>
    </source>
</reference>
<keyword evidence="4" id="KW-1133">Transmembrane helix</keyword>
<gene>
    <name evidence="7" type="ORF">H8Z77_03275</name>
</gene>
<feature type="domain" description="SpaA-like prealbumin fold" evidence="6">
    <location>
        <begin position="1072"/>
        <end position="1164"/>
    </location>
</feature>
<feature type="domain" description="SpaA-like prealbumin fold" evidence="6">
    <location>
        <begin position="421"/>
        <end position="505"/>
    </location>
</feature>
<sequence length="1299" mass="143795">MKKSVALLLAMVMTFCSITLGMTASAAEEKIVSIINLPRANDPNKEGWGHSNINLLNGWSFKETDHATVISVDGYEGKSCYCIEPGIALKGGDRLSGEGEDFWNNYPSQYNDVLTPDQIKTYIGRIMINGWCGNNSLNWVSTDPQRADEAAQYLATQLLIWEVCVGERDVDFNKIDAAAKGASNVLEAIQPNHPLYSLIMSHYNDTANKVKQHTTLPGGFSRTPEQAQTVELTWDGTQYAATIQDGNNILSNFEFSGTGLSFSKNGDQLTITSPTPLADPVQVTANKQNSNRKGVLVWTDHVIDPNAGGGQDIATYGETISDPIVGYLNVKTNYGSVEIIKTSEDDKIENIGFTIEGNGTNGTYYTDSEGKILIPNLQPGEYTVSELPSENYEPQKPQQVTVIGGRTSTVTFNNSLKRGGLKVIKSSEDSFVEGIKFHLYGTSQSGDKVNAYAVTDENGVATFSDLFIGQSYTLEEVDTDQKYVIPEPQNAVVEWNQTTEYQFENVLKKFSVTLKKVDQDTLEPMRALEKGITQGNATLAGAIYGLYRGGELVDTYITDSSGSFTTDWYSCGDNWTIREIQPPEGYLLNDETYFIGAEPGNFQVEYNPLSMQAIEKVIKGNIQIIKHHDDGDTQIETPEQGAEFQLFLKQSGSYEQSKETERDLLTTDENGFAESKALPYGIYTVKQTKGAQGTELMPEFDVFIQEDGKVYRYLINNAVFKSDIEIVKKDSETGRIIAASGIGFKVRDLSTGEFITQHVNYPTPEEIDTFYTTSNGKLMLPEPLVVGNYELVEQQAPYGYVLSETPVPFTVDGTETTITVEKYNTPQKGTITIQKTGELFSSVIKTEDGRYQPVYQEHHLSGVEFRITAAEDIVTLDGTVRYPKGEVVDTITTDENGIASSKELYLGSYQMEETNVPAGMVKPEPHTVELTYAGQEVEVTELEESIYNQRQKVSLRLNKAMEQDELFGIQGELQSVVFGIYATEEIQAEDGSVIPKDGLIELVSCDENGTAAFQSDLPVNHSYYVQEYETAPSYILDSTKYPVNTVVSDQSMEVIEISVNNGEPIENEIIRGTVEGKKVDEDGNFIEGALFGLFQPEETEFTEETAIATATSDVFGLFRFSDVPYGEWIVRELQPAPSFVLNETSYPVTVSEDQHLVVIEVENRHIYGELEITKTDLVDGKPLSNAGFRIRNEAGEIVEEGYTDENGIARFQLQYGTYTYEEFDAPDGYQMDTTPYAFEITEDGQIVKAVMTNEKEPSPVIETPPTGDIPLNGFWIGLCAVVLGGVIALIIIKVKNKNR</sequence>
<feature type="domain" description="SpaA-like prealbumin fold" evidence="6">
    <location>
        <begin position="1168"/>
        <end position="1255"/>
    </location>
</feature>
<accession>A0ABR7IPI3</accession>
<protein>
    <submittedName>
        <fullName evidence="7">Cys-Gln thioester bond-forming surface protein</fullName>
    </submittedName>
</protein>
<proteinExistence type="inferred from homology"/>
<feature type="signal peptide" evidence="5">
    <location>
        <begin position="1"/>
        <end position="26"/>
    </location>
</feature>
<dbReference type="InterPro" id="IPR013784">
    <property type="entry name" value="Carb-bd-like_fold"/>
</dbReference>
<dbReference type="SUPFAM" id="SSF49478">
    <property type="entry name" value="Cna protein B-type domain"/>
    <property type="match status" value="3"/>
</dbReference>
<keyword evidence="2" id="KW-0964">Secreted</keyword>
<dbReference type="EMBL" id="JACOQK010000001">
    <property type="protein sequence ID" value="MBC5787045.1"/>
    <property type="molecule type" value="Genomic_DNA"/>
</dbReference>
<dbReference type="SUPFAM" id="SSF49452">
    <property type="entry name" value="Starch-binding domain-like"/>
    <property type="match status" value="1"/>
</dbReference>
<evidence type="ECO:0000256" key="5">
    <source>
        <dbReference type="SAM" id="SignalP"/>
    </source>
</evidence>
<evidence type="ECO:0000256" key="1">
    <source>
        <dbReference type="ARBA" id="ARBA00007257"/>
    </source>
</evidence>
<keyword evidence="8" id="KW-1185">Reference proteome</keyword>
<name>A0ABR7IPI3_9CLOT</name>
<dbReference type="Proteomes" id="UP000649151">
    <property type="component" value="Unassembled WGS sequence"/>
</dbReference>
<feature type="chain" id="PRO_5045834608" evidence="5">
    <location>
        <begin position="27"/>
        <end position="1299"/>
    </location>
</feature>
<dbReference type="Gene3D" id="2.60.40.1120">
    <property type="entry name" value="Carboxypeptidase-like, regulatory domain"/>
    <property type="match status" value="1"/>
</dbReference>
<keyword evidence="3 5" id="KW-0732">Signal</keyword>
<feature type="domain" description="SpaA-like prealbumin fold" evidence="6">
    <location>
        <begin position="857"/>
        <end position="939"/>
    </location>
</feature>
<keyword evidence="4" id="KW-0472">Membrane</keyword>
<evidence type="ECO:0000313" key="7">
    <source>
        <dbReference type="EMBL" id="MBC5787045.1"/>
    </source>
</evidence>
<dbReference type="Pfam" id="PF17802">
    <property type="entry name" value="SpaA"/>
    <property type="match status" value="8"/>
</dbReference>
<feature type="transmembrane region" description="Helical" evidence="4">
    <location>
        <begin position="1273"/>
        <end position="1292"/>
    </location>
</feature>
<comment type="caution">
    <text evidence="7">The sequence shown here is derived from an EMBL/GenBank/DDBJ whole genome shotgun (WGS) entry which is preliminary data.</text>
</comment>
<feature type="domain" description="SpaA-like prealbumin fold" evidence="6">
    <location>
        <begin position="335"/>
        <end position="414"/>
    </location>
</feature>
<dbReference type="InterPro" id="IPR013783">
    <property type="entry name" value="Ig-like_fold"/>
</dbReference>
<evidence type="ECO:0000313" key="8">
    <source>
        <dbReference type="Proteomes" id="UP000649151"/>
    </source>
</evidence>
<evidence type="ECO:0000256" key="3">
    <source>
        <dbReference type="ARBA" id="ARBA00022729"/>
    </source>
</evidence>
<keyword evidence="4" id="KW-0812">Transmembrane</keyword>
<dbReference type="Gene3D" id="2.60.40.10">
    <property type="entry name" value="Immunoglobulins"/>
    <property type="match status" value="8"/>
</dbReference>
<dbReference type="PANTHER" id="PTHR36108:SF13">
    <property type="entry name" value="COLOSSIN-B-RELATED"/>
    <property type="match status" value="1"/>
</dbReference>
<evidence type="ECO:0000256" key="2">
    <source>
        <dbReference type="ARBA" id="ARBA00022525"/>
    </source>
</evidence>
<dbReference type="PANTHER" id="PTHR36108">
    <property type="entry name" value="COLOSSIN-B-RELATED"/>
    <property type="match status" value="1"/>
</dbReference>
<comment type="similarity">
    <text evidence="1">Belongs to the serine-aspartate repeat-containing protein (SDr) family.</text>
</comment>
<feature type="domain" description="SpaA-like prealbumin fold" evidence="6">
    <location>
        <begin position="723"/>
        <end position="824"/>
    </location>
</feature>
<evidence type="ECO:0000259" key="6">
    <source>
        <dbReference type="Pfam" id="PF17802"/>
    </source>
</evidence>
<feature type="domain" description="SpaA-like prealbumin fold" evidence="6">
    <location>
        <begin position="511"/>
        <end position="596"/>
    </location>
</feature>